<dbReference type="PANTHER" id="PTHR38479">
    <property type="entry name" value="LMO0824 PROTEIN"/>
    <property type="match status" value="1"/>
</dbReference>
<accession>A0ABR8MSI9</accession>
<evidence type="ECO:0000313" key="1">
    <source>
        <dbReference type="EMBL" id="MBD3918888.1"/>
    </source>
</evidence>
<protein>
    <submittedName>
        <fullName evidence="1">AlkZ family DNA glycosylase</fullName>
    </submittedName>
</protein>
<reference evidence="1 2" key="1">
    <citation type="submission" date="2020-09" db="EMBL/GenBank/DDBJ databases">
        <title>Paenibacillus sp. strain PR3 16S rRNA gene Genome sequencing and assembly.</title>
        <authorList>
            <person name="Kim J."/>
        </authorList>
    </citation>
    <scope>NUCLEOTIDE SEQUENCE [LARGE SCALE GENOMIC DNA]</scope>
    <source>
        <strain evidence="1 2">PR3</strain>
    </source>
</reference>
<gene>
    <name evidence="1" type="ORF">H8B09_09005</name>
</gene>
<dbReference type="EMBL" id="JACXZA010000002">
    <property type="protein sequence ID" value="MBD3918888.1"/>
    <property type="molecule type" value="Genomic_DNA"/>
</dbReference>
<dbReference type="InterPro" id="IPR009351">
    <property type="entry name" value="AlkZ-like"/>
</dbReference>
<dbReference type="PANTHER" id="PTHR38479:SF2">
    <property type="entry name" value="WINGED HELIX DNA-BINDING DOMAIN-CONTAINING PROTEIN"/>
    <property type="match status" value="1"/>
</dbReference>
<organism evidence="1 2">
    <name type="scientific">Paenibacillus terricola</name>
    <dbReference type="NCBI Taxonomy" id="2763503"/>
    <lineage>
        <taxon>Bacteria</taxon>
        <taxon>Bacillati</taxon>
        <taxon>Bacillota</taxon>
        <taxon>Bacilli</taxon>
        <taxon>Bacillales</taxon>
        <taxon>Paenibacillaceae</taxon>
        <taxon>Paenibacillus</taxon>
    </lineage>
</organism>
<keyword evidence="2" id="KW-1185">Reference proteome</keyword>
<proteinExistence type="predicted"/>
<name>A0ABR8MSI9_9BACL</name>
<comment type="caution">
    <text evidence="1">The sequence shown here is derived from an EMBL/GenBank/DDBJ whole genome shotgun (WGS) entry which is preliminary data.</text>
</comment>
<dbReference type="Proteomes" id="UP000609346">
    <property type="component" value="Unassembled WGS sequence"/>
</dbReference>
<evidence type="ECO:0000313" key="2">
    <source>
        <dbReference type="Proteomes" id="UP000609346"/>
    </source>
</evidence>
<dbReference type="RefSeq" id="WP_191203179.1">
    <property type="nucleotide sequence ID" value="NZ_JACXZA010000002.1"/>
</dbReference>
<sequence length="375" mass="42182">MTKKNSSLSVLSHRELNRALLARQMLLQRENITALEAIERIIGLQAQATNPPYYALWARLENFQKEHLAELILSKQAVRIALMRSTIHLVSAQDALMLRPWVQPALDRSLNGAYGKLLIGIEPKVLAAAGRAILEQEGPMTLSDLGKRLTAQWPSYHHDALGAAIRNGVPLVQVPPRGLWGITGQAVLTPIETWLNQPVSSSPDAEALLMRYLQAYGPASVKDFQAWSGMTKLRDLFEQMRPKLEWYKNQQGDELFDLPDAPRPASDLEVLPRFLGEFDHVLLSHADRTRIMDESYRRRVITKNGIVKATILIDGFVAGLWTIEERGHTAVMHIESFTPLSLEQRLLLEKEGERLLRFAAEAVEYDIAFVTSTNA</sequence>
<dbReference type="Pfam" id="PF06224">
    <property type="entry name" value="AlkZ-like"/>
    <property type="match status" value="1"/>
</dbReference>